<protein>
    <submittedName>
        <fullName evidence="1">Uncharacterized protein</fullName>
    </submittedName>
</protein>
<reference evidence="1 2" key="1">
    <citation type="submission" date="2017-12" db="EMBL/GenBank/DDBJ databases">
        <title>Comparative genomics of Botrytis spp.</title>
        <authorList>
            <person name="Valero-Jimenez C.A."/>
            <person name="Tapia P."/>
            <person name="Veloso J."/>
            <person name="Silva-Moreno E."/>
            <person name="Staats M."/>
            <person name="Valdes J.H."/>
            <person name="Van Kan J.A.L."/>
        </authorList>
    </citation>
    <scope>NUCLEOTIDE SEQUENCE [LARGE SCALE GENOMIC DNA]</scope>
    <source>
        <strain evidence="1 2">MUCL435</strain>
    </source>
</reference>
<evidence type="ECO:0000313" key="1">
    <source>
        <dbReference type="EMBL" id="THV47827.1"/>
    </source>
</evidence>
<gene>
    <name evidence="1" type="ORF">BGAL_0286g00110</name>
</gene>
<organism evidence="1 2">
    <name type="scientific">Botrytis galanthina</name>
    <dbReference type="NCBI Taxonomy" id="278940"/>
    <lineage>
        <taxon>Eukaryota</taxon>
        <taxon>Fungi</taxon>
        <taxon>Dikarya</taxon>
        <taxon>Ascomycota</taxon>
        <taxon>Pezizomycotina</taxon>
        <taxon>Leotiomycetes</taxon>
        <taxon>Helotiales</taxon>
        <taxon>Sclerotiniaceae</taxon>
        <taxon>Botrytis</taxon>
    </lineage>
</organism>
<comment type="caution">
    <text evidence="1">The sequence shown here is derived from an EMBL/GenBank/DDBJ whole genome shotgun (WGS) entry which is preliminary data.</text>
</comment>
<name>A0A4S8QRM4_9HELO</name>
<evidence type="ECO:0000313" key="2">
    <source>
        <dbReference type="Proteomes" id="UP000308671"/>
    </source>
</evidence>
<dbReference type="AlphaFoldDB" id="A0A4S8QRM4"/>
<accession>A0A4S8QRM4</accession>
<sequence>MDIENKNGRSAIMKLTTSMEESTTTVCAVLSTRLNSRRNLLLKRGPWLVTDDVRLPTRWFAPCSVWSKL</sequence>
<dbReference type="EMBL" id="PQXL01000286">
    <property type="protein sequence ID" value="THV47827.1"/>
    <property type="molecule type" value="Genomic_DNA"/>
</dbReference>
<keyword evidence="2" id="KW-1185">Reference proteome</keyword>
<dbReference type="Proteomes" id="UP000308671">
    <property type="component" value="Unassembled WGS sequence"/>
</dbReference>
<proteinExistence type="predicted"/>